<dbReference type="RefSeq" id="XP_009540804.1">
    <property type="nucleotide sequence ID" value="XM_009542509.1"/>
</dbReference>
<name>W4KP68_HETIT</name>
<dbReference type="SMART" id="SM00358">
    <property type="entry name" value="DSRM"/>
    <property type="match status" value="1"/>
</dbReference>
<dbReference type="GeneID" id="20668049"/>
<keyword evidence="4" id="KW-1185">Reference proteome</keyword>
<accession>W4KP68</accession>
<dbReference type="AlphaFoldDB" id="W4KP68"/>
<keyword evidence="1" id="KW-0694">RNA-binding</keyword>
<reference evidence="3 4" key="1">
    <citation type="journal article" date="2012" name="New Phytol.">
        <title>Insight into trade-off between wood decay and parasitism from the genome of a fungal forest pathogen.</title>
        <authorList>
            <person name="Olson A."/>
            <person name="Aerts A."/>
            <person name="Asiegbu F."/>
            <person name="Belbahri L."/>
            <person name="Bouzid O."/>
            <person name="Broberg A."/>
            <person name="Canback B."/>
            <person name="Coutinho P.M."/>
            <person name="Cullen D."/>
            <person name="Dalman K."/>
            <person name="Deflorio G."/>
            <person name="van Diepen L.T."/>
            <person name="Dunand C."/>
            <person name="Duplessis S."/>
            <person name="Durling M."/>
            <person name="Gonthier P."/>
            <person name="Grimwood J."/>
            <person name="Fossdal C.G."/>
            <person name="Hansson D."/>
            <person name="Henrissat B."/>
            <person name="Hietala A."/>
            <person name="Himmelstrand K."/>
            <person name="Hoffmeister D."/>
            <person name="Hogberg N."/>
            <person name="James T.Y."/>
            <person name="Karlsson M."/>
            <person name="Kohler A."/>
            <person name="Kues U."/>
            <person name="Lee Y.H."/>
            <person name="Lin Y.C."/>
            <person name="Lind M."/>
            <person name="Lindquist E."/>
            <person name="Lombard V."/>
            <person name="Lucas S."/>
            <person name="Lunden K."/>
            <person name="Morin E."/>
            <person name="Murat C."/>
            <person name="Park J."/>
            <person name="Raffaello T."/>
            <person name="Rouze P."/>
            <person name="Salamov A."/>
            <person name="Schmutz J."/>
            <person name="Solheim H."/>
            <person name="Stahlberg J."/>
            <person name="Velez H."/>
            <person name="de Vries R.P."/>
            <person name="Wiebenga A."/>
            <person name="Woodward S."/>
            <person name="Yakovlev I."/>
            <person name="Garbelotto M."/>
            <person name="Martin F."/>
            <person name="Grigoriev I.V."/>
            <person name="Stenlid J."/>
        </authorList>
    </citation>
    <scope>NUCLEOTIDE SEQUENCE [LARGE SCALE GENOMIC DNA]</scope>
    <source>
        <strain evidence="3 4">TC 32-1</strain>
    </source>
</reference>
<evidence type="ECO:0000313" key="3">
    <source>
        <dbReference type="EMBL" id="ETW86821.1"/>
    </source>
</evidence>
<protein>
    <recommendedName>
        <fullName evidence="2">DRBM domain-containing protein</fullName>
    </recommendedName>
</protein>
<feature type="domain" description="DRBM" evidence="2">
    <location>
        <begin position="5"/>
        <end position="74"/>
    </location>
</feature>
<evidence type="ECO:0000259" key="2">
    <source>
        <dbReference type="PROSITE" id="PS50137"/>
    </source>
</evidence>
<dbReference type="HOGENOM" id="CLU_172700_0_0_1"/>
<dbReference type="KEGG" id="hir:HETIRDRAFT_166337"/>
<dbReference type="Pfam" id="PF00035">
    <property type="entry name" value="dsrm"/>
    <property type="match status" value="1"/>
</dbReference>
<dbReference type="Gene3D" id="3.30.160.20">
    <property type="match status" value="1"/>
</dbReference>
<dbReference type="EMBL" id="KI925454">
    <property type="protein sequence ID" value="ETW86821.1"/>
    <property type="molecule type" value="Genomic_DNA"/>
</dbReference>
<dbReference type="Proteomes" id="UP000030671">
    <property type="component" value="Unassembled WGS sequence"/>
</dbReference>
<evidence type="ECO:0000256" key="1">
    <source>
        <dbReference type="PROSITE-ProRule" id="PRU00266"/>
    </source>
</evidence>
<dbReference type="eggNOG" id="ENOG502T0BS">
    <property type="taxonomic scope" value="Eukaryota"/>
</dbReference>
<evidence type="ECO:0000313" key="4">
    <source>
        <dbReference type="Proteomes" id="UP000030671"/>
    </source>
</evidence>
<dbReference type="InParanoid" id="W4KP68"/>
<sequence length="77" mass="8490">MSTGRMSIALNNYLQSKDMLPSLRWEESSSGLAHAPVWTSICKIDDEVISTGTGSHKNIARDVAAEEALRILRSRDT</sequence>
<dbReference type="PROSITE" id="PS50137">
    <property type="entry name" value="DS_RBD"/>
    <property type="match status" value="1"/>
</dbReference>
<proteinExistence type="predicted"/>
<dbReference type="GO" id="GO:0003723">
    <property type="term" value="F:RNA binding"/>
    <property type="evidence" value="ECO:0007669"/>
    <property type="project" value="UniProtKB-UniRule"/>
</dbReference>
<dbReference type="OrthoDB" id="3246846at2759"/>
<dbReference type="InterPro" id="IPR014720">
    <property type="entry name" value="dsRBD_dom"/>
</dbReference>
<organism evidence="3 4">
    <name type="scientific">Heterobasidion irregulare (strain TC 32-1)</name>
    <dbReference type="NCBI Taxonomy" id="747525"/>
    <lineage>
        <taxon>Eukaryota</taxon>
        <taxon>Fungi</taxon>
        <taxon>Dikarya</taxon>
        <taxon>Basidiomycota</taxon>
        <taxon>Agaricomycotina</taxon>
        <taxon>Agaricomycetes</taxon>
        <taxon>Russulales</taxon>
        <taxon>Bondarzewiaceae</taxon>
        <taxon>Heterobasidion</taxon>
        <taxon>Heterobasidion annosum species complex</taxon>
    </lineage>
</organism>
<gene>
    <name evidence="3" type="ORF">HETIRDRAFT_166337</name>
</gene>
<dbReference type="SUPFAM" id="SSF54768">
    <property type="entry name" value="dsRNA-binding domain-like"/>
    <property type="match status" value="1"/>
</dbReference>